<dbReference type="Proteomes" id="UP000241769">
    <property type="component" value="Unassembled WGS sequence"/>
</dbReference>
<sequence length="110" mass="12518">QKKSSDNLSHSQGSLSSLPMVSEQEGRSRAESYAQIVMSETDHQPTDFDEQARINLEVIRMERNSEMSRMFGGKKGRLPPISERNKAGIETSPPLRPLRLLSSHQQYFEQ</sequence>
<organism evidence="3 4">
    <name type="scientific">Planoprotostelium fungivorum</name>
    <dbReference type="NCBI Taxonomy" id="1890364"/>
    <lineage>
        <taxon>Eukaryota</taxon>
        <taxon>Amoebozoa</taxon>
        <taxon>Evosea</taxon>
        <taxon>Variosea</taxon>
        <taxon>Cavosteliida</taxon>
        <taxon>Cavosteliaceae</taxon>
        <taxon>Planoprotostelium</taxon>
    </lineage>
</organism>
<evidence type="ECO:0000256" key="1">
    <source>
        <dbReference type="SAM" id="MobiDB-lite"/>
    </source>
</evidence>
<feature type="compositionally biased region" description="Polar residues" evidence="1">
    <location>
        <begin position="1"/>
        <end position="19"/>
    </location>
</feature>
<name>A0A2P6MV68_9EUKA</name>
<protein>
    <submittedName>
        <fullName evidence="3">Uncharacterized protein</fullName>
    </submittedName>
</protein>
<reference evidence="3 4" key="1">
    <citation type="journal article" date="2018" name="Genome Biol. Evol.">
        <title>Multiple Roots of Fruiting Body Formation in Amoebozoa.</title>
        <authorList>
            <person name="Hillmann F."/>
            <person name="Forbes G."/>
            <person name="Novohradska S."/>
            <person name="Ferling I."/>
            <person name="Riege K."/>
            <person name="Groth M."/>
            <person name="Westermann M."/>
            <person name="Marz M."/>
            <person name="Spaller T."/>
            <person name="Winckler T."/>
            <person name="Schaap P."/>
            <person name="Glockner G."/>
        </authorList>
    </citation>
    <scope>NUCLEOTIDE SEQUENCE [LARGE SCALE GENOMIC DNA]</scope>
    <source>
        <strain evidence="3 4">Jena</strain>
    </source>
</reference>
<evidence type="ECO:0000313" key="2">
    <source>
        <dbReference type="EMBL" id="PRP74217.1"/>
    </source>
</evidence>
<dbReference type="AlphaFoldDB" id="A0A2P6MV68"/>
<comment type="caution">
    <text evidence="3">The sequence shown here is derived from an EMBL/GenBank/DDBJ whole genome shotgun (WGS) entry which is preliminary data.</text>
</comment>
<dbReference type="EMBL" id="MDYQ01000486">
    <property type="protein sequence ID" value="PRP74217.1"/>
    <property type="molecule type" value="Genomic_DNA"/>
</dbReference>
<proteinExistence type="predicted"/>
<evidence type="ECO:0000313" key="3">
    <source>
        <dbReference type="EMBL" id="PRP75587.1"/>
    </source>
</evidence>
<dbReference type="EMBL" id="MDYQ01000375">
    <property type="protein sequence ID" value="PRP75587.1"/>
    <property type="molecule type" value="Genomic_DNA"/>
</dbReference>
<feature type="non-terminal residue" evidence="3">
    <location>
        <position position="1"/>
    </location>
</feature>
<dbReference type="InParanoid" id="A0A2P6MV68"/>
<feature type="region of interest" description="Disordered" evidence="1">
    <location>
        <begin position="1"/>
        <end position="50"/>
    </location>
</feature>
<accession>A0A2P6MV68</accession>
<feature type="region of interest" description="Disordered" evidence="1">
    <location>
        <begin position="67"/>
        <end position="110"/>
    </location>
</feature>
<evidence type="ECO:0000313" key="4">
    <source>
        <dbReference type="Proteomes" id="UP000241769"/>
    </source>
</evidence>
<keyword evidence="4" id="KW-1185">Reference proteome</keyword>
<feature type="compositionally biased region" description="Basic and acidic residues" evidence="1">
    <location>
        <begin position="40"/>
        <end position="50"/>
    </location>
</feature>
<gene>
    <name evidence="3" type="ORF">PROFUN_15657</name>
    <name evidence="2" type="ORF">PROFUN_16289</name>
</gene>